<dbReference type="Gene3D" id="1.10.260.40">
    <property type="entry name" value="lambda repressor-like DNA-binding domains"/>
    <property type="match status" value="1"/>
</dbReference>
<dbReference type="SMART" id="SM00354">
    <property type="entry name" value="HTH_LACI"/>
    <property type="match status" value="1"/>
</dbReference>
<dbReference type="HOGENOM" id="CLU_079299_0_0_9"/>
<dbReference type="AlphaFoldDB" id="A0A078KL15"/>
<evidence type="ECO:0000256" key="2">
    <source>
        <dbReference type="ARBA" id="ARBA00023125"/>
    </source>
</evidence>
<proteinExistence type="predicted"/>
<dbReference type="InterPro" id="IPR000843">
    <property type="entry name" value="HTH_LacI"/>
</dbReference>
<feature type="domain" description="HTH lacI-type" evidence="4">
    <location>
        <begin position="6"/>
        <end position="62"/>
    </location>
</feature>
<keyword evidence="2" id="KW-0238">DNA-binding</keyword>
<dbReference type="EMBL" id="LM995447">
    <property type="protein sequence ID" value="CDZ24371.1"/>
    <property type="molecule type" value="Genomic_DNA"/>
</dbReference>
<evidence type="ECO:0000256" key="3">
    <source>
        <dbReference type="ARBA" id="ARBA00023163"/>
    </source>
</evidence>
<reference evidence="6" key="1">
    <citation type="submission" date="2014-07" db="EMBL/GenBank/DDBJ databases">
        <authorList>
            <person name="Wibberg D."/>
        </authorList>
    </citation>
    <scope>NUCLEOTIDE SEQUENCE [LARGE SCALE GENOMIC DNA]</scope>
    <source>
        <strain evidence="6">DG5</strain>
    </source>
</reference>
<evidence type="ECO:0000256" key="1">
    <source>
        <dbReference type="ARBA" id="ARBA00023015"/>
    </source>
</evidence>
<dbReference type="Pfam" id="PF00356">
    <property type="entry name" value="LacI"/>
    <property type="match status" value="1"/>
</dbReference>
<dbReference type="Proteomes" id="UP000032431">
    <property type="component" value="Chromosome I"/>
</dbReference>
<dbReference type="PROSITE" id="PS50932">
    <property type="entry name" value="HTH_LACI_2"/>
    <property type="match status" value="1"/>
</dbReference>
<evidence type="ECO:0000313" key="6">
    <source>
        <dbReference type="Proteomes" id="UP000032431"/>
    </source>
</evidence>
<accession>A0A078KL15</accession>
<dbReference type="STRING" id="29343.CCDG5_1257"/>
<dbReference type="PATRIC" id="fig|29343.3.peg.1323"/>
<protein>
    <submittedName>
        <fullName evidence="5">LacI family transcriptional regulator</fullName>
    </submittedName>
</protein>
<dbReference type="CDD" id="cd01392">
    <property type="entry name" value="HTH_LacI"/>
    <property type="match status" value="1"/>
</dbReference>
<dbReference type="InterPro" id="IPR010982">
    <property type="entry name" value="Lambda_DNA-bd_dom_sf"/>
</dbReference>
<evidence type="ECO:0000313" key="5">
    <source>
        <dbReference type="EMBL" id="CDZ24371.1"/>
    </source>
</evidence>
<gene>
    <name evidence="5" type="ORF">CCDG5_1257</name>
</gene>
<dbReference type="OrthoDB" id="9775106at2"/>
<dbReference type="GO" id="GO:0000976">
    <property type="term" value="F:transcription cis-regulatory region binding"/>
    <property type="evidence" value="ECO:0007669"/>
    <property type="project" value="TreeGrafter"/>
</dbReference>
<dbReference type="KEGG" id="ccel:CCDG5_1257"/>
<keyword evidence="1" id="KW-0805">Transcription regulation</keyword>
<name>A0A078KL15_9FIRM</name>
<dbReference type="GO" id="GO:0003700">
    <property type="term" value="F:DNA-binding transcription factor activity"/>
    <property type="evidence" value="ECO:0007669"/>
    <property type="project" value="TreeGrafter"/>
</dbReference>
<evidence type="ECO:0000259" key="4">
    <source>
        <dbReference type="PROSITE" id="PS50932"/>
    </source>
</evidence>
<keyword evidence="3" id="KW-0804">Transcription</keyword>
<keyword evidence="6" id="KW-1185">Reference proteome</keyword>
<organism evidence="5 6">
    <name type="scientific">[Clostridium] cellulosi</name>
    <dbReference type="NCBI Taxonomy" id="29343"/>
    <lineage>
        <taxon>Bacteria</taxon>
        <taxon>Bacillati</taxon>
        <taxon>Bacillota</taxon>
        <taxon>Clostridia</taxon>
        <taxon>Eubacteriales</taxon>
        <taxon>Oscillospiraceae</taxon>
        <taxon>Oscillospiraceae incertae sedis</taxon>
    </lineage>
</organism>
<sequence length="305" mass="34446">MEYRKITMRDIAKDCGVSVATVSYVLNHSEREKISHETRLKVLEAATRLHYEPHCVRAAKKTKTGLIGVIINLKETNTIGKKILYYDLAAELSNQLRARGYETILITTKNLPQDMGVVKKHSLDAVVMIDTDNRMFRKITTGCYVPILFLDCMIIDPLFCEIRPNYDSLIAQAKRLLKTEHPFLLTEDFCSQNLMEHFLQYFSSNDIFINTSSADLPEFLRQHEGQKGIVIGDMLGIQAQKLFPCQDLVICAGLGNSHIFSPGSQILHVPNKTKAVVAAEILQEMLLLDYQAGSSNRILLDSEQL</sequence>
<dbReference type="PANTHER" id="PTHR30146:SF109">
    <property type="entry name" value="HTH-TYPE TRANSCRIPTIONAL REGULATOR GALS"/>
    <property type="match status" value="1"/>
</dbReference>
<dbReference type="SUPFAM" id="SSF47413">
    <property type="entry name" value="lambda repressor-like DNA-binding domains"/>
    <property type="match status" value="1"/>
</dbReference>
<dbReference type="Gene3D" id="3.40.50.2300">
    <property type="match status" value="1"/>
</dbReference>
<dbReference type="PANTHER" id="PTHR30146">
    <property type="entry name" value="LACI-RELATED TRANSCRIPTIONAL REPRESSOR"/>
    <property type="match status" value="1"/>
</dbReference>